<protein>
    <submittedName>
        <fullName evidence="2">Uncharacterized protein</fullName>
    </submittedName>
</protein>
<gene>
    <name evidence="2" type="ORF">Bca52824_032408</name>
</gene>
<organism evidence="2 3">
    <name type="scientific">Brassica carinata</name>
    <name type="common">Ethiopian mustard</name>
    <name type="synonym">Abyssinian cabbage</name>
    <dbReference type="NCBI Taxonomy" id="52824"/>
    <lineage>
        <taxon>Eukaryota</taxon>
        <taxon>Viridiplantae</taxon>
        <taxon>Streptophyta</taxon>
        <taxon>Embryophyta</taxon>
        <taxon>Tracheophyta</taxon>
        <taxon>Spermatophyta</taxon>
        <taxon>Magnoliopsida</taxon>
        <taxon>eudicotyledons</taxon>
        <taxon>Gunneridae</taxon>
        <taxon>Pentapetalae</taxon>
        <taxon>rosids</taxon>
        <taxon>malvids</taxon>
        <taxon>Brassicales</taxon>
        <taxon>Brassicaceae</taxon>
        <taxon>Brassiceae</taxon>
        <taxon>Brassica</taxon>
    </lineage>
</organism>
<dbReference type="Proteomes" id="UP000886595">
    <property type="component" value="Unassembled WGS sequence"/>
</dbReference>
<reference evidence="2 3" key="1">
    <citation type="submission" date="2020-02" db="EMBL/GenBank/DDBJ databases">
        <authorList>
            <person name="Ma Q."/>
            <person name="Huang Y."/>
            <person name="Song X."/>
            <person name="Pei D."/>
        </authorList>
    </citation>
    <scope>NUCLEOTIDE SEQUENCE [LARGE SCALE GENOMIC DNA]</scope>
    <source>
        <strain evidence="2">Sxm20200214</strain>
        <tissue evidence="2">Leaf</tissue>
    </source>
</reference>
<accession>A0A8X7SCG6</accession>
<keyword evidence="3" id="KW-1185">Reference proteome</keyword>
<comment type="caution">
    <text evidence="2">The sequence shown here is derived from an EMBL/GenBank/DDBJ whole genome shotgun (WGS) entry which is preliminary data.</text>
</comment>
<feature type="compositionally biased region" description="Basic and acidic residues" evidence="1">
    <location>
        <begin position="40"/>
        <end position="66"/>
    </location>
</feature>
<evidence type="ECO:0000256" key="1">
    <source>
        <dbReference type="SAM" id="MobiDB-lite"/>
    </source>
</evidence>
<evidence type="ECO:0000313" key="2">
    <source>
        <dbReference type="EMBL" id="KAG2303757.1"/>
    </source>
</evidence>
<dbReference type="EMBL" id="JAAMPC010000007">
    <property type="protein sequence ID" value="KAG2303757.1"/>
    <property type="molecule type" value="Genomic_DNA"/>
</dbReference>
<feature type="region of interest" description="Disordered" evidence="1">
    <location>
        <begin position="1"/>
        <end position="67"/>
    </location>
</feature>
<dbReference type="AlphaFoldDB" id="A0A8X7SCG6"/>
<evidence type="ECO:0000313" key="3">
    <source>
        <dbReference type="Proteomes" id="UP000886595"/>
    </source>
</evidence>
<name>A0A8X7SCG6_BRACI</name>
<sequence>MIHQTSISVQPLKASAAAKDRCSPTLCTHIRPKLTENPPEEVKDTSEPMDIERESRENPKEKERRWRLPPSVETEDVEYDEDFGKKEIEYSFIPEMKCPPICFPPIHSNKMHSSAYKDETSLNQIEIIQRKSSTPASTHRRYHGFKDRDDWPAPAINLCPRSYYTFQYMEEFNENHKEEPAIDHQVLIRDGSISRNHATRIVGQPRQHRSIRDPEGNARAMDGRILQVSKEDIMNILAMANGPTTCSSSNMAIRVSENKSGADYAIAIKSLTSNTPIN</sequence>
<proteinExistence type="predicted"/>